<evidence type="ECO:0000256" key="3">
    <source>
        <dbReference type="ARBA" id="ARBA00022840"/>
    </source>
</evidence>
<dbReference type="InterPro" id="IPR027417">
    <property type="entry name" value="P-loop_NTPase"/>
</dbReference>
<dbReference type="Gene3D" id="3.40.50.300">
    <property type="entry name" value="P-loop containing nucleotide triphosphate hydrolases"/>
    <property type="match status" value="1"/>
</dbReference>
<dbReference type="SMART" id="SM00382">
    <property type="entry name" value="AAA"/>
    <property type="match status" value="1"/>
</dbReference>
<name>A0A1L7CGP9_9CORY</name>
<dbReference type="KEGG" id="caqu:CAQU_08020"/>
<dbReference type="GO" id="GO:0016887">
    <property type="term" value="F:ATP hydrolysis activity"/>
    <property type="evidence" value="ECO:0007669"/>
    <property type="project" value="InterPro"/>
</dbReference>
<reference evidence="5 6" key="1">
    <citation type="submission" date="2014-08" db="EMBL/GenBank/DDBJ databases">
        <title>Complete genome sequence of Corynebacterium aquilae S-613T(T) (=DSM 44791(T)), isolated from the choana of a healthy golden eagle.</title>
        <authorList>
            <person name="Ruckert C."/>
            <person name="Albersmeier A."/>
            <person name="Winkler A."/>
            <person name="Kalinowski J."/>
        </authorList>
    </citation>
    <scope>NUCLEOTIDE SEQUENCE [LARGE SCALE GENOMIC DNA]</scope>
    <source>
        <strain evidence="5 6">S-613</strain>
    </source>
</reference>
<dbReference type="STRING" id="1431546.CAQU_08020"/>
<dbReference type="InterPro" id="IPR003439">
    <property type="entry name" value="ABC_transporter-like_ATP-bd"/>
</dbReference>
<evidence type="ECO:0000313" key="5">
    <source>
        <dbReference type="EMBL" id="APT85027.1"/>
    </source>
</evidence>
<dbReference type="CDD" id="cd03293">
    <property type="entry name" value="ABC_NrtD_SsuB_transporters"/>
    <property type="match status" value="1"/>
</dbReference>
<sequence length="242" mass="26245">MPTPAIELRSVGQSYGKTTIIEPTTLTVEPGEFLVILGPSGCGKSTLLNIIAGLKKPTQGSAHSFGQPITGPGPDRAVVFQHHALLPWKTAHANITFGLSSARPELTREQRHTIADQALDMVGLSHAARRRPDQLSGGMQQRVGIARAFSLHSDILLLDEPFGALDALTRTELQRLLKQICAQQSTTAVLITHDVDEALYLADRIVVMSASPHASVIEDVRPAHWEHDALREHILSLLGYGK</sequence>
<dbReference type="InterPro" id="IPR050166">
    <property type="entry name" value="ABC_transporter_ATP-bind"/>
</dbReference>
<dbReference type="InterPro" id="IPR017871">
    <property type="entry name" value="ABC_transporter-like_CS"/>
</dbReference>
<dbReference type="GO" id="GO:0005524">
    <property type="term" value="F:ATP binding"/>
    <property type="evidence" value="ECO:0007669"/>
    <property type="project" value="UniProtKB-KW"/>
</dbReference>
<protein>
    <submittedName>
        <fullName evidence="5">Taurine ABC transporter</fullName>
    </submittedName>
</protein>
<proteinExistence type="predicted"/>
<dbReference type="EMBL" id="CP009245">
    <property type="protein sequence ID" value="APT85027.1"/>
    <property type="molecule type" value="Genomic_DNA"/>
</dbReference>
<evidence type="ECO:0000313" key="6">
    <source>
        <dbReference type="Proteomes" id="UP000185478"/>
    </source>
</evidence>
<dbReference type="SUPFAM" id="SSF52540">
    <property type="entry name" value="P-loop containing nucleoside triphosphate hydrolases"/>
    <property type="match status" value="1"/>
</dbReference>
<evidence type="ECO:0000256" key="2">
    <source>
        <dbReference type="ARBA" id="ARBA00022741"/>
    </source>
</evidence>
<organism evidence="5 6">
    <name type="scientific">Corynebacterium aquilae DSM 44791</name>
    <dbReference type="NCBI Taxonomy" id="1431546"/>
    <lineage>
        <taxon>Bacteria</taxon>
        <taxon>Bacillati</taxon>
        <taxon>Actinomycetota</taxon>
        <taxon>Actinomycetes</taxon>
        <taxon>Mycobacteriales</taxon>
        <taxon>Corynebacteriaceae</taxon>
        <taxon>Corynebacterium</taxon>
    </lineage>
</organism>
<gene>
    <name evidence="5" type="ORF">CAQU_08020</name>
</gene>
<dbReference type="PROSITE" id="PS50893">
    <property type="entry name" value="ABC_TRANSPORTER_2"/>
    <property type="match status" value="1"/>
</dbReference>
<dbReference type="InterPro" id="IPR003593">
    <property type="entry name" value="AAA+_ATPase"/>
</dbReference>
<evidence type="ECO:0000259" key="4">
    <source>
        <dbReference type="PROSITE" id="PS50893"/>
    </source>
</evidence>
<keyword evidence="1" id="KW-0813">Transport</keyword>
<dbReference type="PROSITE" id="PS00211">
    <property type="entry name" value="ABC_TRANSPORTER_1"/>
    <property type="match status" value="1"/>
</dbReference>
<feature type="domain" description="ABC transporter" evidence="4">
    <location>
        <begin position="6"/>
        <end position="235"/>
    </location>
</feature>
<keyword evidence="6" id="KW-1185">Reference proteome</keyword>
<dbReference type="Pfam" id="PF00005">
    <property type="entry name" value="ABC_tran"/>
    <property type="match status" value="1"/>
</dbReference>
<keyword evidence="3" id="KW-0067">ATP-binding</keyword>
<evidence type="ECO:0000256" key="1">
    <source>
        <dbReference type="ARBA" id="ARBA00022448"/>
    </source>
</evidence>
<dbReference type="AlphaFoldDB" id="A0A1L7CGP9"/>
<dbReference type="Proteomes" id="UP000185478">
    <property type="component" value="Chromosome"/>
</dbReference>
<accession>A0A1L7CGP9</accession>
<keyword evidence="2" id="KW-0547">Nucleotide-binding</keyword>
<dbReference type="PANTHER" id="PTHR42788">
    <property type="entry name" value="TAURINE IMPORT ATP-BINDING PROTEIN-RELATED"/>
    <property type="match status" value="1"/>
</dbReference>
<dbReference type="PANTHER" id="PTHR42788:SF13">
    <property type="entry name" value="ALIPHATIC SULFONATES IMPORT ATP-BINDING PROTEIN SSUB"/>
    <property type="match status" value="1"/>
</dbReference>